<dbReference type="Gene3D" id="3.10.180.10">
    <property type="entry name" value="2,3-Dihydroxybiphenyl 1,2-Dioxygenase, domain 1"/>
    <property type="match status" value="1"/>
</dbReference>
<evidence type="ECO:0000313" key="3">
    <source>
        <dbReference type="Proteomes" id="UP001242480"/>
    </source>
</evidence>
<dbReference type="PANTHER" id="PTHR21366:SF14">
    <property type="entry name" value="GLYOXALASE DOMAIN-CONTAINING PROTEIN 5"/>
    <property type="match status" value="1"/>
</dbReference>
<keyword evidence="2" id="KW-0456">Lyase</keyword>
<gene>
    <name evidence="2" type="ORF">QO011_007790</name>
</gene>
<dbReference type="PROSITE" id="PS51819">
    <property type="entry name" value="VOC"/>
    <property type="match status" value="1"/>
</dbReference>
<evidence type="ECO:0000259" key="1">
    <source>
        <dbReference type="PROSITE" id="PS51819"/>
    </source>
</evidence>
<evidence type="ECO:0000313" key="2">
    <source>
        <dbReference type="EMBL" id="MDQ0474749.1"/>
    </source>
</evidence>
<dbReference type="PANTHER" id="PTHR21366">
    <property type="entry name" value="GLYOXALASE FAMILY PROTEIN"/>
    <property type="match status" value="1"/>
</dbReference>
<name>A0ABU0JN81_9HYPH</name>
<dbReference type="InterPro" id="IPR050383">
    <property type="entry name" value="GlyoxalaseI/FosfomycinResist"/>
</dbReference>
<organism evidence="2 3">
    <name type="scientific">Labrys wisconsinensis</name>
    <dbReference type="NCBI Taxonomy" id="425677"/>
    <lineage>
        <taxon>Bacteria</taxon>
        <taxon>Pseudomonadati</taxon>
        <taxon>Pseudomonadota</taxon>
        <taxon>Alphaproteobacteria</taxon>
        <taxon>Hyphomicrobiales</taxon>
        <taxon>Xanthobacteraceae</taxon>
        <taxon>Labrys</taxon>
    </lineage>
</organism>
<dbReference type="InterPro" id="IPR004360">
    <property type="entry name" value="Glyas_Fos-R_dOase_dom"/>
</dbReference>
<feature type="domain" description="VOC" evidence="1">
    <location>
        <begin position="6"/>
        <end position="144"/>
    </location>
</feature>
<reference evidence="2 3" key="1">
    <citation type="submission" date="2023-07" db="EMBL/GenBank/DDBJ databases">
        <title>Genomic Encyclopedia of Type Strains, Phase IV (KMG-IV): sequencing the most valuable type-strain genomes for metagenomic binning, comparative biology and taxonomic classification.</title>
        <authorList>
            <person name="Goeker M."/>
        </authorList>
    </citation>
    <scope>NUCLEOTIDE SEQUENCE [LARGE SCALE GENOMIC DNA]</scope>
    <source>
        <strain evidence="2 3">DSM 19619</strain>
    </source>
</reference>
<dbReference type="EC" id="4.4.1.5" evidence="2"/>
<sequence length="162" mass="17958">MKAIDGLGHVAIKVKDVDKSMAFYSGVLKFPEMLRLHHDDGSLFLIYLRITDTQYLEIFPNAATDRAPGGDGNGVHHFCLTVDKLEPLLDAIVANGGTLYAWTRTETGRELQPTTTPTISNGLDGNRQAWLQDPDGNRIELMEMAPDCLQYKAIRRLQSEGA</sequence>
<keyword evidence="3" id="KW-1185">Reference proteome</keyword>
<dbReference type="InterPro" id="IPR037523">
    <property type="entry name" value="VOC_core"/>
</dbReference>
<dbReference type="EMBL" id="JAUSVX010000025">
    <property type="protein sequence ID" value="MDQ0474749.1"/>
    <property type="molecule type" value="Genomic_DNA"/>
</dbReference>
<dbReference type="GO" id="GO:0004462">
    <property type="term" value="F:lactoylglutathione lyase activity"/>
    <property type="evidence" value="ECO:0007669"/>
    <property type="project" value="UniProtKB-EC"/>
</dbReference>
<dbReference type="CDD" id="cd06587">
    <property type="entry name" value="VOC"/>
    <property type="match status" value="1"/>
</dbReference>
<dbReference type="Pfam" id="PF00903">
    <property type="entry name" value="Glyoxalase"/>
    <property type="match status" value="1"/>
</dbReference>
<comment type="caution">
    <text evidence="2">The sequence shown here is derived from an EMBL/GenBank/DDBJ whole genome shotgun (WGS) entry which is preliminary data.</text>
</comment>
<accession>A0ABU0JN81</accession>
<dbReference type="SUPFAM" id="SSF54593">
    <property type="entry name" value="Glyoxalase/Bleomycin resistance protein/Dihydroxybiphenyl dioxygenase"/>
    <property type="match status" value="1"/>
</dbReference>
<proteinExistence type="predicted"/>
<dbReference type="InterPro" id="IPR029068">
    <property type="entry name" value="Glyas_Bleomycin-R_OHBP_Dase"/>
</dbReference>
<protein>
    <submittedName>
        <fullName evidence="2">Lactoylglutathione lyase</fullName>
        <ecNumber evidence="2">4.4.1.5</ecNumber>
    </submittedName>
</protein>
<dbReference type="RefSeq" id="WP_307284900.1">
    <property type="nucleotide sequence ID" value="NZ_JAUSVX010000025.1"/>
</dbReference>
<dbReference type="Proteomes" id="UP001242480">
    <property type="component" value="Unassembled WGS sequence"/>
</dbReference>